<comment type="caution">
    <text evidence="2">The sequence shown here is derived from an EMBL/GenBank/DDBJ whole genome shotgun (WGS) entry which is preliminary data.</text>
</comment>
<dbReference type="Proteomes" id="UP000247792">
    <property type="component" value="Unassembled WGS sequence"/>
</dbReference>
<keyword evidence="1" id="KW-0732">Signal</keyword>
<evidence type="ECO:0000256" key="1">
    <source>
        <dbReference type="SAM" id="SignalP"/>
    </source>
</evidence>
<proteinExistence type="predicted"/>
<protein>
    <recommendedName>
        <fullName evidence="4">Lipoprotein</fullName>
    </recommendedName>
</protein>
<dbReference type="OrthoDB" id="5540893at2"/>
<accession>A0A318J8H5</accession>
<dbReference type="PROSITE" id="PS51257">
    <property type="entry name" value="PROKAR_LIPOPROTEIN"/>
    <property type="match status" value="1"/>
</dbReference>
<dbReference type="RefSeq" id="WP_110255419.1">
    <property type="nucleotide sequence ID" value="NZ_QJKB01000003.1"/>
</dbReference>
<gene>
    <name evidence="2" type="ORF">DFR42_103450</name>
</gene>
<dbReference type="AlphaFoldDB" id="A0A318J8H5"/>
<reference evidence="2 3" key="1">
    <citation type="submission" date="2018-05" db="EMBL/GenBank/DDBJ databases">
        <title>Genomic Encyclopedia of Type Strains, Phase IV (KMG-IV): sequencing the most valuable type-strain genomes for metagenomic binning, comparative biology and taxonomic classification.</title>
        <authorList>
            <person name="Goeker M."/>
        </authorList>
    </citation>
    <scope>NUCLEOTIDE SEQUENCE [LARGE SCALE GENOMIC DNA]</scope>
    <source>
        <strain evidence="2 3">DSM 19792</strain>
    </source>
</reference>
<feature type="signal peptide" evidence="1">
    <location>
        <begin position="1"/>
        <end position="20"/>
    </location>
</feature>
<name>A0A318J8H5_9BURK</name>
<dbReference type="EMBL" id="QJKB01000003">
    <property type="protein sequence ID" value="PXX44181.1"/>
    <property type="molecule type" value="Genomic_DNA"/>
</dbReference>
<evidence type="ECO:0000313" key="2">
    <source>
        <dbReference type="EMBL" id="PXX44181.1"/>
    </source>
</evidence>
<keyword evidence="3" id="KW-1185">Reference proteome</keyword>
<evidence type="ECO:0000313" key="3">
    <source>
        <dbReference type="Proteomes" id="UP000247792"/>
    </source>
</evidence>
<evidence type="ECO:0008006" key="4">
    <source>
        <dbReference type="Google" id="ProtNLM"/>
    </source>
</evidence>
<feature type="chain" id="PRO_5016345388" description="Lipoprotein" evidence="1">
    <location>
        <begin position="21"/>
        <end position="200"/>
    </location>
</feature>
<organism evidence="2 3">
    <name type="scientific">Undibacterium pigrum</name>
    <dbReference type="NCBI Taxonomy" id="401470"/>
    <lineage>
        <taxon>Bacteria</taxon>
        <taxon>Pseudomonadati</taxon>
        <taxon>Pseudomonadota</taxon>
        <taxon>Betaproteobacteria</taxon>
        <taxon>Burkholderiales</taxon>
        <taxon>Oxalobacteraceae</taxon>
        <taxon>Undibacterium</taxon>
    </lineage>
</organism>
<sequence length="200" mass="21871">MRFSKLFSIAFAAVILSACAHPYSVSPSADKLGPPIQGQQINASVAYIITPEQTSLAVTTPGGGGDKVTYQPYRDIETGFYRVLSNVFTKVTRLKSATDTETMAKNNISMIITPTIKTDSSSPSALTWPPTRFTTELTCKVTDKNGQLIFETKVSGNGAAEFDEFKKDFNLTGRRASEDVLLKLQRSLTESPELKSYIAR</sequence>